<dbReference type="InterPro" id="IPR011055">
    <property type="entry name" value="Dup_hybrid_motif"/>
</dbReference>
<accession>A0A919N4F8</accession>
<feature type="domain" description="M23ase beta-sheet core" evidence="1">
    <location>
        <begin position="24"/>
        <end position="118"/>
    </location>
</feature>
<dbReference type="PANTHER" id="PTHR21666">
    <property type="entry name" value="PEPTIDASE-RELATED"/>
    <property type="match status" value="1"/>
</dbReference>
<name>A0A919N4F8_9ACTN</name>
<evidence type="ECO:0000313" key="2">
    <source>
        <dbReference type="EMBL" id="GIF04243.1"/>
    </source>
</evidence>
<comment type="caution">
    <text evidence="2">The sequence shown here is derived from an EMBL/GenBank/DDBJ whole genome shotgun (WGS) entry which is preliminary data.</text>
</comment>
<dbReference type="InterPro" id="IPR016047">
    <property type="entry name" value="M23ase_b-sheet_dom"/>
</dbReference>
<dbReference type="Proteomes" id="UP000629619">
    <property type="component" value="Unassembled WGS sequence"/>
</dbReference>
<dbReference type="Pfam" id="PF01551">
    <property type="entry name" value="Peptidase_M23"/>
    <property type="match status" value="1"/>
</dbReference>
<sequence>MKYVFPVVGNNSYARTHHDYPASDLITNCGNTIRAVTDGTILAVTRVDRWKASVNAGETRGGLSVSLLGDDGVRYYGSHMSTIDPTVQVGARVTAGQTIGKIGKTGDASACHLHFGISPPCARTGDWWNQRGTVYPWPYLDAWKAGKNKSPVAAVEKWRSENGCPKKPTTFG</sequence>
<reference evidence="2" key="1">
    <citation type="submission" date="2021-01" db="EMBL/GenBank/DDBJ databases">
        <title>Whole genome shotgun sequence of Actinoplanes siamensis NBRC 109076.</title>
        <authorList>
            <person name="Komaki H."/>
            <person name="Tamura T."/>
        </authorList>
    </citation>
    <scope>NUCLEOTIDE SEQUENCE</scope>
    <source>
        <strain evidence="2">NBRC 109076</strain>
    </source>
</reference>
<evidence type="ECO:0000313" key="3">
    <source>
        <dbReference type="Proteomes" id="UP000629619"/>
    </source>
</evidence>
<dbReference type="CDD" id="cd12797">
    <property type="entry name" value="M23_peptidase"/>
    <property type="match status" value="1"/>
</dbReference>
<keyword evidence="3" id="KW-1185">Reference proteome</keyword>
<dbReference type="AlphaFoldDB" id="A0A919N4F8"/>
<dbReference type="Gene3D" id="2.70.70.10">
    <property type="entry name" value="Glucose Permease (Domain IIA)"/>
    <property type="match status" value="1"/>
</dbReference>
<evidence type="ECO:0000259" key="1">
    <source>
        <dbReference type="Pfam" id="PF01551"/>
    </source>
</evidence>
<protein>
    <recommendedName>
        <fullName evidence="1">M23ase beta-sheet core domain-containing protein</fullName>
    </recommendedName>
</protein>
<dbReference type="EMBL" id="BOMW01000017">
    <property type="protein sequence ID" value="GIF04243.1"/>
    <property type="molecule type" value="Genomic_DNA"/>
</dbReference>
<dbReference type="SUPFAM" id="SSF51261">
    <property type="entry name" value="Duplicated hybrid motif"/>
    <property type="match status" value="1"/>
</dbReference>
<gene>
    <name evidence="2" type="ORF">Asi03nite_17810</name>
</gene>
<dbReference type="PANTHER" id="PTHR21666:SF268">
    <property type="entry name" value="PEPTIDASE M23 DOMAIN-CONTAINING PROTEIN"/>
    <property type="match status" value="1"/>
</dbReference>
<organism evidence="2 3">
    <name type="scientific">Actinoplanes siamensis</name>
    <dbReference type="NCBI Taxonomy" id="1223317"/>
    <lineage>
        <taxon>Bacteria</taxon>
        <taxon>Bacillati</taxon>
        <taxon>Actinomycetota</taxon>
        <taxon>Actinomycetes</taxon>
        <taxon>Micromonosporales</taxon>
        <taxon>Micromonosporaceae</taxon>
        <taxon>Actinoplanes</taxon>
    </lineage>
</organism>
<dbReference type="GO" id="GO:0004222">
    <property type="term" value="F:metalloendopeptidase activity"/>
    <property type="evidence" value="ECO:0007669"/>
    <property type="project" value="TreeGrafter"/>
</dbReference>
<proteinExistence type="predicted"/>
<dbReference type="InterPro" id="IPR050570">
    <property type="entry name" value="Cell_wall_metabolism_enzyme"/>
</dbReference>